<dbReference type="Gramene" id="PRQ51915">
    <property type="protein sequence ID" value="PRQ51915"/>
    <property type="gene ID" value="RchiOBHm_Chr2g0149751"/>
</dbReference>
<evidence type="ECO:0000313" key="1">
    <source>
        <dbReference type="EMBL" id="PRQ51915.1"/>
    </source>
</evidence>
<evidence type="ECO:0000313" key="2">
    <source>
        <dbReference type="Proteomes" id="UP000238479"/>
    </source>
</evidence>
<dbReference type="Proteomes" id="UP000238479">
    <property type="component" value="Chromosome 2"/>
</dbReference>
<gene>
    <name evidence="1" type="ORF">RchiOBHm_Chr2g0149751</name>
</gene>
<dbReference type="AlphaFoldDB" id="A0A2P6RZR2"/>
<dbReference type="PANTHER" id="PTHR33320:SF34">
    <property type="entry name" value="ZINC-RIBBON 15 DOMAIN-CONTAINING PROTEIN"/>
    <property type="match status" value="1"/>
</dbReference>
<dbReference type="PANTHER" id="PTHR33320">
    <property type="entry name" value="METHIONYL-TRNA SYNTHETASE"/>
    <property type="match status" value="1"/>
</dbReference>
<sequence>MGVLQVFDLQEKVKGKSGAASACPYCAGPVLAWDFDADLIFFCCIPISHKTKRKFYCTICSRRLVPVS</sequence>
<dbReference type="EMBL" id="PDCK01000040">
    <property type="protein sequence ID" value="PRQ51915.1"/>
    <property type="molecule type" value="Genomic_DNA"/>
</dbReference>
<accession>A0A2P6RZR2</accession>
<comment type="caution">
    <text evidence="1">The sequence shown here is derived from an EMBL/GenBank/DDBJ whole genome shotgun (WGS) entry which is preliminary data.</text>
</comment>
<proteinExistence type="predicted"/>
<protein>
    <recommendedName>
        <fullName evidence="3">Methionyl-tRNA synthetase</fullName>
    </recommendedName>
</protein>
<reference evidence="1 2" key="1">
    <citation type="journal article" date="2018" name="Nat. Genet.">
        <title>The Rosa genome provides new insights in the design of modern roses.</title>
        <authorList>
            <person name="Bendahmane M."/>
        </authorList>
    </citation>
    <scope>NUCLEOTIDE SEQUENCE [LARGE SCALE GENOMIC DNA]</scope>
    <source>
        <strain evidence="2">cv. Old Blush</strain>
    </source>
</reference>
<keyword evidence="2" id="KW-1185">Reference proteome</keyword>
<dbReference type="OMA" id="KFYCTIC"/>
<evidence type="ECO:0008006" key="3">
    <source>
        <dbReference type="Google" id="ProtNLM"/>
    </source>
</evidence>
<organism evidence="1 2">
    <name type="scientific">Rosa chinensis</name>
    <name type="common">China rose</name>
    <dbReference type="NCBI Taxonomy" id="74649"/>
    <lineage>
        <taxon>Eukaryota</taxon>
        <taxon>Viridiplantae</taxon>
        <taxon>Streptophyta</taxon>
        <taxon>Embryophyta</taxon>
        <taxon>Tracheophyta</taxon>
        <taxon>Spermatophyta</taxon>
        <taxon>Magnoliopsida</taxon>
        <taxon>eudicotyledons</taxon>
        <taxon>Gunneridae</taxon>
        <taxon>Pentapetalae</taxon>
        <taxon>rosids</taxon>
        <taxon>fabids</taxon>
        <taxon>Rosales</taxon>
        <taxon>Rosaceae</taxon>
        <taxon>Rosoideae</taxon>
        <taxon>Rosoideae incertae sedis</taxon>
        <taxon>Rosa</taxon>
    </lineage>
</organism>
<name>A0A2P6RZR2_ROSCH</name>